<dbReference type="InterPro" id="IPR029033">
    <property type="entry name" value="His_PPase_superfam"/>
</dbReference>
<dbReference type="EC" id="3.1.3.73" evidence="2"/>
<evidence type="ECO:0000256" key="1">
    <source>
        <dbReference type="PIRSR" id="PIRSR613078-2"/>
    </source>
</evidence>
<dbReference type="GO" id="GO:0005737">
    <property type="term" value="C:cytoplasm"/>
    <property type="evidence" value="ECO:0007669"/>
    <property type="project" value="TreeGrafter"/>
</dbReference>
<dbReference type="GO" id="GO:0043755">
    <property type="term" value="F:alpha-ribazole phosphatase activity"/>
    <property type="evidence" value="ECO:0007669"/>
    <property type="project" value="UniProtKB-EC"/>
</dbReference>
<gene>
    <name evidence="2" type="primary">cobC_1</name>
    <name evidence="2" type="ORF">jaqu_01720</name>
</gene>
<dbReference type="CDD" id="cd07067">
    <property type="entry name" value="HP_PGM_like"/>
    <property type="match status" value="1"/>
</dbReference>
<sequence>MRLLLVRHGQSEWNAARRLQGQADIGLSELGRAQADALRPVIQSIGPCRTVSSDLERVRETARRVGADAPRLTEGLREIDVGDWTGRAVDDIRAESEEAWLGWRAGTHSPPGGESWETFASRVEAAIEEERRDPCDNLLVTCHGGVIRAILQRYIGLDPARIIPVAPASLSAIRVAAGKPPRLELLNYLPDDLEFGAPD</sequence>
<accession>A0A0D1CTF2</accession>
<dbReference type="EMBL" id="JYFE01000005">
    <property type="protein sequence ID" value="KIT18047.1"/>
    <property type="molecule type" value="Genomic_DNA"/>
</dbReference>
<feature type="binding site" evidence="1">
    <location>
        <position position="57"/>
    </location>
    <ligand>
        <name>substrate</name>
    </ligand>
</feature>
<dbReference type="PATRIC" id="fig|935700.4.peg.191"/>
<organism evidence="2 3">
    <name type="scientific">Jannaschia aquimarina</name>
    <dbReference type="NCBI Taxonomy" id="935700"/>
    <lineage>
        <taxon>Bacteria</taxon>
        <taxon>Pseudomonadati</taxon>
        <taxon>Pseudomonadota</taxon>
        <taxon>Alphaproteobacteria</taxon>
        <taxon>Rhodobacterales</taxon>
        <taxon>Roseobacteraceae</taxon>
        <taxon>Jannaschia</taxon>
    </lineage>
</organism>
<dbReference type="PANTHER" id="PTHR48100">
    <property type="entry name" value="BROAD-SPECIFICITY PHOSPHATASE YOR283W-RELATED"/>
    <property type="match status" value="1"/>
</dbReference>
<dbReference type="Gene3D" id="3.40.50.1240">
    <property type="entry name" value="Phosphoglycerate mutase-like"/>
    <property type="match status" value="1"/>
</dbReference>
<dbReference type="PANTHER" id="PTHR48100:SF62">
    <property type="entry name" value="GLUCOSYL-3-PHOSPHOGLYCERATE PHOSPHATASE"/>
    <property type="match status" value="1"/>
</dbReference>
<dbReference type="InterPro" id="IPR013078">
    <property type="entry name" value="His_Pase_superF_clade-1"/>
</dbReference>
<dbReference type="SMART" id="SM00855">
    <property type="entry name" value="PGAM"/>
    <property type="match status" value="1"/>
</dbReference>
<dbReference type="Proteomes" id="UP000032232">
    <property type="component" value="Unassembled WGS sequence"/>
</dbReference>
<name>A0A0D1CTF2_9RHOB</name>
<dbReference type="AlphaFoldDB" id="A0A0D1CTF2"/>
<proteinExistence type="predicted"/>
<reference evidence="2 3" key="1">
    <citation type="submission" date="2015-02" db="EMBL/GenBank/DDBJ databases">
        <title>Genome Sequence of Jannaschia aquimarina DSM28248, a member of the Roseobacter clade.</title>
        <authorList>
            <person name="Voget S."/>
            <person name="Daniel R."/>
        </authorList>
    </citation>
    <scope>NUCLEOTIDE SEQUENCE [LARGE SCALE GENOMIC DNA]</scope>
    <source>
        <strain evidence="2 3">GSW-M26</strain>
    </source>
</reference>
<dbReference type="InterPro" id="IPR001345">
    <property type="entry name" value="PG/BPGM_mutase_AS"/>
</dbReference>
<comment type="caution">
    <text evidence="2">The sequence shown here is derived from an EMBL/GenBank/DDBJ whole genome shotgun (WGS) entry which is preliminary data.</text>
</comment>
<dbReference type="InterPro" id="IPR050275">
    <property type="entry name" value="PGM_Phosphatase"/>
</dbReference>
<dbReference type="STRING" id="935700.jaqu_01720"/>
<dbReference type="SUPFAM" id="SSF53254">
    <property type="entry name" value="Phosphoglycerate mutase-like"/>
    <property type="match status" value="1"/>
</dbReference>
<dbReference type="Pfam" id="PF00300">
    <property type="entry name" value="His_Phos_1"/>
    <property type="match status" value="1"/>
</dbReference>
<keyword evidence="3" id="KW-1185">Reference proteome</keyword>
<protein>
    <submittedName>
        <fullName evidence="2">CobC_1 protein</fullName>
        <ecNumber evidence="2">3.1.3.73</ecNumber>
    </submittedName>
</protein>
<keyword evidence="2" id="KW-0378">Hydrolase</keyword>
<evidence type="ECO:0000313" key="3">
    <source>
        <dbReference type="Proteomes" id="UP000032232"/>
    </source>
</evidence>
<feature type="binding site" evidence="1">
    <location>
        <begin position="7"/>
        <end position="14"/>
    </location>
    <ligand>
        <name>substrate</name>
    </ligand>
</feature>
<dbReference type="PROSITE" id="PS00175">
    <property type="entry name" value="PG_MUTASE"/>
    <property type="match status" value="1"/>
</dbReference>
<dbReference type="RefSeq" id="WP_201774339.1">
    <property type="nucleotide sequence ID" value="NZ_FZPF01000003.1"/>
</dbReference>
<evidence type="ECO:0000313" key="2">
    <source>
        <dbReference type="EMBL" id="KIT18047.1"/>
    </source>
</evidence>